<dbReference type="InterPro" id="IPR056924">
    <property type="entry name" value="SH3_Tf2-1"/>
</dbReference>
<dbReference type="GO" id="GO:0003676">
    <property type="term" value="F:nucleic acid binding"/>
    <property type="evidence" value="ECO:0007669"/>
    <property type="project" value="InterPro"/>
</dbReference>
<feature type="compositionally biased region" description="Gly residues" evidence="1">
    <location>
        <begin position="275"/>
        <end position="297"/>
    </location>
</feature>
<comment type="caution">
    <text evidence="3">The sequence shown here is derived from an EMBL/GenBank/DDBJ whole genome shotgun (WGS) entry which is preliminary data.</text>
</comment>
<sequence length="850" mass="96264">MALHVVRVCEYNAVTPPDEEVMAILRRSVKTGLLFGKRIVMANSNPENPNIPNEDVPEEDPFHLLDFDKEEDPKMDIEEEEPEEDPVEEPEPLAGHEDQFDAHPNPQPRNMNGWVDDHDDGDQTLPFGDESFDSKFEVEEADDKLEVEEAGVEPEAEGADVELEAKEPDGALEATIRTGSQRPFAVRDFPMGFYEAGESSTARDPQFVEARIGKMEREILHHDMSSVEETLENVVEILKLLESEENATLKKKLANKEMLLDLTRMDRDKAERRGAGGSSGAGGSGGTGGNAGRTGVRGDGLTIPELTRCTYVTFTKCDLLPFNGTEGAVGLCQWFEKLESVFQISECKEKDKVKFAMATLRRRALTWWNERTKAMGIEAANNTPWSEVRKWMTEEFLNEKFKTKNLARLYLKEIVCKHGVPVSISSDRDLIFASSGWDKHLPLAEFSYNNSYHASIKATPFEALYGRKCRSPVCWSEVGDAQLTGPELIRKTTEMIVQIKNRLLAARSRQKSYADVRHKPLEFEILSRIGSMAYKLDLPRELHGIHNTFHVSNLMKCLADEELVILLDEVKIDDRLHFIEEPFEIIDREVKQLKQSRIPIVKVRWNSKHGPKYTWEREDQMWKKYLHLFDFNKKLEFEVGDRVMLEVSPWKGVIRFGKRGKLSPRARVACLSWGRWGRVVGIVWSGSGVQELGEVGWTMVTGLAGGEWWRACGSRGKWWSGAEIEEVVLQVVARKRVEKYIGALPDTIHDSVKPTKPKTMHEAIEFATKLMDKRIHDAVENKRKFEGTSRNNQNQPQQNKRFELGKVVESDWRGGGVVISGGEGLVSSGGKSWFVYSSSLNRGEESGIVL</sequence>
<protein>
    <recommendedName>
        <fullName evidence="2">Tf2-1-like SH3-like domain-containing protein</fullName>
    </recommendedName>
</protein>
<feature type="domain" description="Tf2-1-like SH3-like" evidence="2">
    <location>
        <begin position="523"/>
        <end position="557"/>
    </location>
</feature>
<dbReference type="PANTHER" id="PTHR46148:SF59">
    <property type="entry name" value="NUCLEOTIDYLTRANSFERASE, RIBONUCLEASE H"/>
    <property type="match status" value="1"/>
</dbReference>
<feature type="compositionally biased region" description="Low complexity" evidence="1">
    <location>
        <begin position="43"/>
        <end position="54"/>
    </location>
</feature>
<dbReference type="InterPro" id="IPR036397">
    <property type="entry name" value="RNaseH_sf"/>
</dbReference>
<dbReference type="AlphaFoldDB" id="A0A6L2L4Y0"/>
<dbReference type="EMBL" id="BKCJ010003573">
    <property type="protein sequence ID" value="GEU55917.1"/>
    <property type="molecule type" value="Genomic_DNA"/>
</dbReference>
<dbReference type="InterPro" id="IPR012337">
    <property type="entry name" value="RNaseH-like_sf"/>
</dbReference>
<evidence type="ECO:0000259" key="2">
    <source>
        <dbReference type="Pfam" id="PF24626"/>
    </source>
</evidence>
<feature type="compositionally biased region" description="Basic and acidic residues" evidence="1">
    <location>
        <begin position="60"/>
        <end position="76"/>
    </location>
</feature>
<reference evidence="3" key="1">
    <citation type="journal article" date="2019" name="Sci. Rep.">
        <title>Draft genome of Tanacetum cinerariifolium, the natural source of mosquito coil.</title>
        <authorList>
            <person name="Yamashiro T."/>
            <person name="Shiraishi A."/>
            <person name="Satake H."/>
            <person name="Nakayama K."/>
        </authorList>
    </citation>
    <scope>NUCLEOTIDE SEQUENCE</scope>
</reference>
<name>A0A6L2L4Y0_TANCI</name>
<proteinExistence type="predicted"/>
<evidence type="ECO:0000256" key="1">
    <source>
        <dbReference type="SAM" id="MobiDB-lite"/>
    </source>
</evidence>
<feature type="compositionally biased region" description="Acidic residues" evidence="1">
    <location>
        <begin position="77"/>
        <end position="91"/>
    </location>
</feature>
<dbReference type="SUPFAM" id="SSF53098">
    <property type="entry name" value="Ribonuclease H-like"/>
    <property type="match status" value="1"/>
</dbReference>
<feature type="region of interest" description="Disordered" evidence="1">
    <location>
        <begin position="42"/>
        <end position="114"/>
    </location>
</feature>
<gene>
    <name evidence="3" type="ORF">Tci_027895</name>
</gene>
<dbReference type="PANTHER" id="PTHR46148">
    <property type="entry name" value="CHROMO DOMAIN-CONTAINING PROTEIN"/>
    <property type="match status" value="1"/>
</dbReference>
<feature type="non-terminal residue" evidence="3">
    <location>
        <position position="850"/>
    </location>
</feature>
<feature type="region of interest" description="Disordered" evidence="1">
    <location>
        <begin position="269"/>
        <end position="297"/>
    </location>
</feature>
<dbReference type="Pfam" id="PF24626">
    <property type="entry name" value="SH3_Tf2-1"/>
    <property type="match status" value="1"/>
</dbReference>
<accession>A0A6L2L4Y0</accession>
<feature type="region of interest" description="Disordered" evidence="1">
    <location>
        <begin position="782"/>
        <end position="804"/>
    </location>
</feature>
<evidence type="ECO:0000313" key="3">
    <source>
        <dbReference type="EMBL" id="GEU55917.1"/>
    </source>
</evidence>
<organism evidence="3">
    <name type="scientific">Tanacetum cinerariifolium</name>
    <name type="common">Dalmatian daisy</name>
    <name type="synonym">Chrysanthemum cinerariifolium</name>
    <dbReference type="NCBI Taxonomy" id="118510"/>
    <lineage>
        <taxon>Eukaryota</taxon>
        <taxon>Viridiplantae</taxon>
        <taxon>Streptophyta</taxon>
        <taxon>Embryophyta</taxon>
        <taxon>Tracheophyta</taxon>
        <taxon>Spermatophyta</taxon>
        <taxon>Magnoliopsida</taxon>
        <taxon>eudicotyledons</taxon>
        <taxon>Gunneridae</taxon>
        <taxon>Pentapetalae</taxon>
        <taxon>asterids</taxon>
        <taxon>campanulids</taxon>
        <taxon>Asterales</taxon>
        <taxon>Asteraceae</taxon>
        <taxon>Asteroideae</taxon>
        <taxon>Anthemideae</taxon>
        <taxon>Anthemidinae</taxon>
        <taxon>Tanacetum</taxon>
    </lineage>
</organism>
<dbReference type="Gene3D" id="3.30.420.10">
    <property type="entry name" value="Ribonuclease H-like superfamily/Ribonuclease H"/>
    <property type="match status" value="1"/>
</dbReference>